<evidence type="ECO:0000313" key="2">
    <source>
        <dbReference type="EMBL" id="BED93009.1"/>
    </source>
</evidence>
<evidence type="ECO:0000313" key="1">
    <source>
        <dbReference type="EMBL" id="BED92459.1"/>
    </source>
</evidence>
<proteinExistence type="predicted"/>
<accession>A0AA48KZN6</accession>
<dbReference type="EMBL" id="AP027925">
    <property type="protein sequence ID" value="BED92459.1"/>
    <property type="molecule type" value="Genomic_DNA"/>
</dbReference>
<gene>
    <name evidence="1" type="ORF">RsTaC01_0190</name>
    <name evidence="2" type="ORF">RsTaC01_0948</name>
</gene>
<organism evidence="1">
    <name type="scientific">Candidatus Paraimprobicoccus trichonymphae</name>
    <dbReference type="NCBI Taxonomy" id="3033793"/>
    <lineage>
        <taxon>Bacteria</taxon>
        <taxon>Bacillati</taxon>
        <taxon>Bacillota</taxon>
        <taxon>Clostridia</taxon>
        <taxon>Candidatus Paraimprobicoccus</taxon>
    </lineage>
</organism>
<dbReference type="AlphaFoldDB" id="A0AA48KZN6"/>
<dbReference type="Proteomes" id="UP001335720">
    <property type="component" value="Chromosome"/>
</dbReference>
<reference evidence="1" key="1">
    <citation type="journal article" date="2023" name="ISME J.">
        <title>Emergence of putative energy parasites within Clostridia revealed by genome analysis of a novel endosymbiotic clade.</title>
        <authorList>
            <person name="Takahashi K."/>
            <person name="Kuwahara H."/>
            <person name="Horikawa Y."/>
            <person name="Izawa K."/>
            <person name="Kato D."/>
            <person name="Inagaki T."/>
            <person name="Yuki M."/>
            <person name="Ohkuma M."/>
            <person name="Hongoh Y."/>
        </authorList>
    </citation>
    <scope>NUCLEOTIDE SEQUENCE</scope>
    <source>
        <strain evidence="1">RsTa-C01</strain>
    </source>
</reference>
<dbReference type="KEGG" id="ptrh:RsTaC01_0948"/>
<name>A0AA48KZN6_9FIRM</name>
<dbReference type="KEGG" id="ptrh:RsTaC01_0190"/>
<protein>
    <submittedName>
        <fullName evidence="1">Uncharacterized protein</fullName>
    </submittedName>
</protein>
<dbReference type="EMBL" id="AP027925">
    <property type="protein sequence ID" value="BED93009.1"/>
    <property type="molecule type" value="Genomic_DNA"/>
</dbReference>
<sequence length="100" mass="11281">MAKNNTKKEKISNADFNIYIVLWDGRAKGKGYKLSICNPSGKVNLEKSNNANKFSSNIDKKILLLNIGASQSTHMTYIVSFFASDKLEEVKKLLKKQLKK</sequence>